<sequence length="150" mass="17870">MEEMINLELGRDFLDRFTKICEFLRVEPNLDVVVFECGSLEEFRKITGMPYHTGGVYHEGVIYTQPFDVLRRKNSLEGTILHELLHHVLETYFDLPRWMEEGVILAVLGVKPEEVYGYHRDCLLRFMEKVRYEEIPDLVGRYRRSSVERR</sequence>
<evidence type="ECO:0000313" key="1">
    <source>
        <dbReference type="EMBL" id="KUK22363.1"/>
    </source>
</evidence>
<reference evidence="1 2" key="1">
    <citation type="journal article" date="2015" name="MBio">
        <title>Genome-Resolved Metagenomic Analysis Reveals Roles for Candidate Phyla and Other Microbial Community Members in Biogeochemical Transformations in Oil Reservoirs.</title>
        <authorList>
            <person name="Hu P."/>
            <person name="Tom L."/>
            <person name="Singh A."/>
            <person name="Thomas B.C."/>
            <person name="Baker B.J."/>
            <person name="Piceno Y.M."/>
            <person name="Andersen G.L."/>
            <person name="Banfield J.F."/>
        </authorList>
    </citation>
    <scope>NUCLEOTIDE SEQUENCE [LARGE SCALE GENOMIC DNA]</scope>
    <source>
        <strain evidence="1">46_26</strain>
    </source>
</reference>
<evidence type="ECO:0000313" key="2">
    <source>
        <dbReference type="Proteomes" id="UP000058636"/>
    </source>
</evidence>
<proteinExistence type="predicted"/>
<name>A0A101EPB6_9THEM</name>
<dbReference type="EMBL" id="LGFG01000180">
    <property type="protein sequence ID" value="KUK22363.1"/>
    <property type="molecule type" value="Genomic_DNA"/>
</dbReference>
<gene>
    <name evidence="1" type="ORF">XD57_1537</name>
</gene>
<organism evidence="1 2">
    <name type="scientific">Thermotoga petrophila</name>
    <dbReference type="NCBI Taxonomy" id="93929"/>
    <lineage>
        <taxon>Bacteria</taxon>
        <taxon>Thermotogati</taxon>
        <taxon>Thermotogota</taxon>
        <taxon>Thermotogae</taxon>
        <taxon>Thermotogales</taxon>
        <taxon>Thermotogaceae</taxon>
        <taxon>Thermotoga</taxon>
    </lineage>
</organism>
<accession>A0A101EPB6</accession>
<dbReference type="AlphaFoldDB" id="A0A101EPB6"/>
<protein>
    <submittedName>
        <fullName evidence="1">Uncharacterized protein</fullName>
    </submittedName>
</protein>
<dbReference type="Proteomes" id="UP000058636">
    <property type="component" value="Unassembled WGS sequence"/>
</dbReference>
<comment type="caution">
    <text evidence="1">The sequence shown here is derived from an EMBL/GenBank/DDBJ whole genome shotgun (WGS) entry which is preliminary data.</text>
</comment>
<dbReference type="PATRIC" id="fig|93930.3.peg.607"/>